<dbReference type="Gene3D" id="1.20.120.50">
    <property type="entry name" value="Hemerythrin-like"/>
    <property type="match status" value="1"/>
</dbReference>
<dbReference type="GO" id="GO:0046872">
    <property type="term" value="F:metal ion binding"/>
    <property type="evidence" value="ECO:0007669"/>
    <property type="project" value="UniProtKB-KW"/>
</dbReference>
<dbReference type="SUPFAM" id="SSF47188">
    <property type="entry name" value="Hemerythrin-like"/>
    <property type="match status" value="1"/>
</dbReference>
<sequence length="136" mass="15169">MPLMTWTDKMSVGVQALDDDHKKLVGMVNTLFDGIQAGQGKDAVGRILDGLIQYTVEHFKREEDFFAQTGYADAAAHKAMHEALCQQVLDVQKKFKEGASATLSLEVMNFLKNWLINHIQGADKKYTAHLNSHGVH</sequence>
<protein>
    <submittedName>
        <fullName evidence="5">Bacteriohemerythrin</fullName>
    </submittedName>
</protein>
<evidence type="ECO:0000313" key="5">
    <source>
        <dbReference type="EMBL" id="OIQ79823.1"/>
    </source>
</evidence>
<dbReference type="CDD" id="cd12107">
    <property type="entry name" value="Hemerythrin"/>
    <property type="match status" value="1"/>
</dbReference>
<dbReference type="InterPro" id="IPR050669">
    <property type="entry name" value="Hemerythrin"/>
</dbReference>
<evidence type="ECO:0000256" key="3">
    <source>
        <dbReference type="ARBA" id="ARBA00023004"/>
    </source>
</evidence>
<comment type="caution">
    <text evidence="5">The sequence shown here is derived from an EMBL/GenBank/DDBJ whole genome shotgun (WGS) entry which is preliminary data.</text>
</comment>
<dbReference type="PROSITE" id="PS00550">
    <property type="entry name" value="HEMERYTHRINS"/>
    <property type="match status" value="1"/>
</dbReference>
<name>A0A1J5QIP6_9ZZZZ</name>
<dbReference type="EMBL" id="MLJW01001154">
    <property type="protein sequence ID" value="OIQ79823.1"/>
    <property type="molecule type" value="Genomic_DNA"/>
</dbReference>
<accession>A0A1J5QIP6</accession>
<dbReference type="NCBIfam" id="NF033749">
    <property type="entry name" value="bact_hemeryth"/>
    <property type="match status" value="1"/>
</dbReference>
<feature type="domain" description="Hemerythrin-like" evidence="4">
    <location>
        <begin position="13"/>
        <end position="127"/>
    </location>
</feature>
<evidence type="ECO:0000256" key="2">
    <source>
        <dbReference type="ARBA" id="ARBA00022723"/>
    </source>
</evidence>
<dbReference type="PANTHER" id="PTHR37164">
    <property type="entry name" value="BACTERIOHEMERYTHRIN"/>
    <property type="match status" value="1"/>
</dbReference>
<dbReference type="Pfam" id="PF01814">
    <property type="entry name" value="Hemerythrin"/>
    <property type="match status" value="1"/>
</dbReference>
<keyword evidence="3" id="KW-0408">Iron</keyword>
<dbReference type="NCBIfam" id="TIGR02481">
    <property type="entry name" value="hemeryth_dom"/>
    <property type="match status" value="1"/>
</dbReference>
<evidence type="ECO:0000259" key="4">
    <source>
        <dbReference type="Pfam" id="PF01814"/>
    </source>
</evidence>
<proteinExistence type="inferred from homology"/>
<organism evidence="5">
    <name type="scientific">mine drainage metagenome</name>
    <dbReference type="NCBI Taxonomy" id="410659"/>
    <lineage>
        <taxon>unclassified sequences</taxon>
        <taxon>metagenomes</taxon>
        <taxon>ecological metagenomes</taxon>
    </lineage>
</organism>
<dbReference type="InterPro" id="IPR012312">
    <property type="entry name" value="Hemerythrin-like"/>
</dbReference>
<dbReference type="InterPro" id="IPR016131">
    <property type="entry name" value="Haemerythrin_Fe_BS"/>
</dbReference>
<evidence type="ECO:0000256" key="1">
    <source>
        <dbReference type="ARBA" id="ARBA00010587"/>
    </source>
</evidence>
<dbReference type="PANTHER" id="PTHR37164:SF1">
    <property type="entry name" value="BACTERIOHEMERYTHRIN"/>
    <property type="match status" value="1"/>
</dbReference>
<comment type="similarity">
    <text evidence="1">Belongs to the hemerythrin family.</text>
</comment>
<gene>
    <name evidence="5" type="ORF">GALL_384360</name>
</gene>
<dbReference type="InterPro" id="IPR035938">
    <property type="entry name" value="Hemerythrin-like_sf"/>
</dbReference>
<dbReference type="AlphaFoldDB" id="A0A1J5QIP6"/>
<keyword evidence="2" id="KW-0479">Metal-binding</keyword>
<dbReference type="InterPro" id="IPR012827">
    <property type="entry name" value="Hemerythrin_metal-bd"/>
</dbReference>
<reference evidence="5" key="1">
    <citation type="submission" date="2016-10" db="EMBL/GenBank/DDBJ databases">
        <title>Sequence of Gallionella enrichment culture.</title>
        <authorList>
            <person name="Poehlein A."/>
            <person name="Muehling M."/>
            <person name="Daniel R."/>
        </authorList>
    </citation>
    <scope>NUCLEOTIDE SEQUENCE</scope>
</reference>